<sequence>MNDRVLCKLDDIKEGGALGLPGPQHPHPEGLVVVRRGDSVWAYVNRCPHFSVPLNFQPQTFCTYRSQILMCAHHSAMFRFEDGQCVDGPCKGAQLESVPIRLVDRVVILETNN</sequence>
<keyword evidence="3" id="KW-0408">Iron</keyword>
<accession>C1I204</accession>
<name>C1I204_PSEWB</name>
<evidence type="ECO:0000256" key="1">
    <source>
        <dbReference type="ARBA" id="ARBA00022714"/>
    </source>
</evidence>
<dbReference type="PROSITE" id="PS51296">
    <property type="entry name" value="RIESKE"/>
    <property type="match status" value="1"/>
</dbReference>
<evidence type="ECO:0000259" key="5">
    <source>
        <dbReference type="PROSITE" id="PS51296"/>
    </source>
</evidence>
<evidence type="ECO:0000256" key="2">
    <source>
        <dbReference type="ARBA" id="ARBA00022723"/>
    </source>
</evidence>
<dbReference type="GO" id="GO:0046872">
    <property type="term" value="F:metal ion binding"/>
    <property type="evidence" value="ECO:0007669"/>
    <property type="project" value="UniProtKB-KW"/>
</dbReference>
<dbReference type="GO" id="GO:0051537">
    <property type="term" value="F:2 iron, 2 sulfur cluster binding"/>
    <property type="evidence" value="ECO:0007669"/>
    <property type="project" value="UniProtKB-KW"/>
</dbReference>
<evidence type="ECO:0000256" key="4">
    <source>
        <dbReference type="ARBA" id="ARBA00023014"/>
    </source>
</evidence>
<dbReference type="CDD" id="cd03467">
    <property type="entry name" value="Rieske"/>
    <property type="match status" value="1"/>
</dbReference>
<keyword evidence="1" id="KW-0001">2Fe-2S</keyword>
<dbReference type="InterPro" id="IPR036922">
    <property type="entry name" value="Rieske_2Fe-2S_sf"/>
</dbReference>
<protein>
    <recommendedName>
        <fullName evidence="5">Rieske domain-containing protein</fullName>
    </recommendedName>
</protein>
<dbReference type="Gene3D" id="2.102.10.10">
    <property type="entry name" value="Rieske [2Fe-2S] iron-sulphur domain"/>
    <property type="match status" value="1"/>
</dbReference>
<dbReference type="SUPFAM" id="SSF50022">
    <property type="entry name" value="ISP domain"/>
    <property type="match status" value="1"/>
</dbReference>
<reference evidence="6" key="1">
    <citation type="journal article" date="2009" name="J. Bacteriol.">
        <title>Identification and characterization of catabolic para-nitrophenol 4-monooxygenase and para-benzoquinone reductase from Pseudomonas sp. strain WBC-3.</title>
        <authorList>
            <person name="Zhang J.J."/>
            <person name="Liu H."/>
            <person name="Xiao Y."/>
            <person name="Zhang X.E."/>
            <person name="Zhou N.Y."/>
        </authorList>
    </citation>
    <scope>NUCLEOTIDE SEQUENCE</scope>
    <source>
        <strain evidence="6">WBC-3</strain>
    </source>
</reference>
<dbReference type="AlphaFoldDB" id="C1I204"/>
<keyword evidence="2" id="KW-0479">Metal-binding</keyword>
<dbReference type="PANTHER" id="PTHR40261">
    <property type="match status" value="1"/>
</dbReference>
<dbReference type="PANTHER" id="PTHR40261:SF1">
    <property type="entry name" value="RIESKE DOMAIN-CONTAINING PROTEIN"/>
    <property type="match status" value="1"/>
</dbReference>
<evidence type="ECO:0000313" key="6">
    <source>
        <dbReference type="EMBL" id="ABU50911.1"/>
    </source>
</evidence>
<keyword evidence="4" id="KW-0411">Iron-sulfur</keyword>
<evidence type="ECO:0000256" key="3">
    <source>
        <dbReference type="ARBA" id="ARBA00023004"/>
    </source>
</evidence>
<dbReference type="EMBL" id="EF577044">
    <property type="protein sequence ID" value="ABU50911.1"/>
    <property type="molecule type" value="Genomic_DNA"/>
</dbReference>
<dbReference type="InterPro" id="IPR017941">
    <property type="entry name" value="Rieske_2Fe-2S"/>
</dbReference>
<organism evidence="6">
    <name type="scientific">Pseudomonas sp. (strain WBC-3)</name>
    <dbReference type="NCBI Taxonomy" id="165468"/>
    <lineage>
        <taxon>Bacteria</taxon>
        <taxon>Pseudomonadati</taxon>
        <taxon>Pseudomonadota</taxon>
        <taxon>Gammaproteobacteria</taxon>
        <taxon>Pseudomonadales</taxon>
        <taxon>Pseudomonadaceae</taxon>
        <taxon>Pseudomonas</taxon>
    </lineage>
</organism>
<proteinExistence type="predicted"/>
<feature type="domain" description="Rieske" evidence="5">
    <location>
        <begin position="4"/>
        <end position="109"/>
    </location>
</feature>
<dbReference type="Pfam" id="PF00355">
    <property type="entry name" value="Rieske"/>
    <property type="match status" value="1"/>
</dbReference>